<proteinExistence type="predicted"/>
<feature type="compositionally biased region" description="Polar residues" evidence="2">
    <location>
        <begin position="80"/>
        <end position="89"/>
    </location>
</feature>
<sequence length="570" mass="66712">MEFRLLSQAVRAPKDPGIRSYSAKLVQMGTRLICTRNNRSREYRESASRTQWPIYNSIAGNEHHQMPKVYENNIAYHQRATSEQPTQYKQSKETKKTAKRYTKSIRDNNWLDLVNLHDHLREVASKREKINRKHIQKLQMEYLDKQIEKNKEKRAKESIEQSRNGWNTINENMHKSSHFAAFNQYQKNLTKDEDGANIYGWGDPSLKYLRKEIKGQHDKRYSVDSGVHTVESKHILYPLLNKSRRKQFYKNLAAFCNKENHKLSMKKSKQKKSDMNENLKDFDKRYNRKLIRLMKSQIDGNEDIVMPGTKVGDSRMHLQLAKYIENDKEVDNIYSSTRSLNNKLKSTDKYLDHITNPEIVPGGSPYKVPSSNPNERQGSCNLMQSFSRPIHKSITNINSVKLFRDDMQKINSRNKRIETFMNNTKMEKLRELKPKTNRRQRSVNLYKKIEVQAPKTSLSIGKKCADPKKANSRTQNSIGYKNNLEKERYVRNLKIMKNKENFQKVAQISNYRKQSLKENRASVDNKAAERFKGGNDQAGVKKAGDIAFIGKELDRRIANKRSVESLKFII</sequence>
<keyword evidence="4" id="KW-1185">Reference proteome</keyword>
<name>A0AAD1U7N6_EUPCR</name>
<evidence type="ECO:0000256" key="1">
    <source>
        <dbReference type="SAM" id="Coils"/>
    </source>
</evidence>
<protein>
    <submittedName>
        <fullName evidence="3">Uncharacterized protein</fullName>
    </submittedName>
</protein>
<feature type="region of interest" description="Disordered" evidence="2">
    <location>
        <begin position="80"/>
        <end position="99"/>
    </location>
</feature>
<comment type="caution">
    <text evidence="3">The sequence shown here is derived from an EMBL/GenBank/DDBJ whole genome shotgun (WGS) entry which is preliminary data.</text>
</comment>
<dbReference type="EMBL" id="CAMPGE010003308">
    <property type="protein sequence ID" value="CAI2362137.1"/>
    <property type="molecule type" value="Genomic_DNA"/>
</dbReference>
<dbReference type="AlphaFoldDB" id="A0AAD1U7N6"/>
<dbReference type="Proteomes" id="UP001295684">
    <property type="component" value="Unassembled WGS sequence"/>
</dbReference>
<evidence type="ECO:0000313" key="3">
    <source>
        <dbReference type="EMBL" id="CAI2362137.1"/>
    </source>
</evidence>
<accession>A0AAD1U7N6</accession>
<keyword evidence="1" id="KW-0175">Coiled coil</keyword>
<evidence type="ECO:0000256" key="2">
    <source>
        <dbReference type="SAM" id="MobiDB-lite"/>
    </source>
</evidence>
<organism evidence="3 4">
    <name type="scientific">Euplotes crassus</name>
    <dbReference type="NCBI Taxonomy" id="5936"/>
    <lineage>
        <taxon>Eukaryota</taxon>
        <taxon>Sar</taxon>
        <taxon>Alveolata</taxon>
        <taxon>Ciliophora</taxon>
        <taxon>Intramacronucleata</taxon>
        <taxon>Spirotrichea</taxon>
        <taxon>Hypotrichia</taxon>
        <taxon>Euplotida</taxon>
        <taxon>Euplotidae</taxon>
        <taxon>Moneuplotes</taxon>
    </lineage>
</organism>
<feature type="coiled-coil region" evidence="1">
    <location>
        <begin position="258"/>
        <end position="285"/>
    </location>
</feature>
<reference evidence="3" key="1">
    <citation type="submission" date="2023-07" db="EMBL/GenBank/DDBJ databases">
        <authorList>
            <consortium name="AG Swart"/>
            <person name="Singh M."/>
            <person name="Singh A."/>
            <person name="Seah K."/>
            <person name="Emmerich C."/>
        </authorList>
    </citation>
    <scope>NUCLEOTIDE SEQUENCE</scope>
    <source>
        <strain evidence="3">DP1</strain>
    </source>
</reference>
<gene>
    <name evidence="3" type="ORF">ECRASSUSDP1_LOCUS3458</name>
</gene>
<evidence type="ECO:0000313" key="4">
    <source>
        <dbReference type="Proteomes" id="UP001295684"/>
    </source>
</evidence>